<protein>
    <submittedName>
        <fullName evidence="1">Uncharacterized protein</fullName>
    </submittedName>
</protein>
<name>A0AAD1W3A0_PELCU</name>
<keyword evidence="2" id="KW-1185">Reference proteome</keyword>
<dbReference type="AlphaFoldDB" id="A0AAD1W3A0"/>
<reference evidence="1" key="1">
    <citation type="submission" date="2022-03" db="EMBL/GenBank/DDBJ databases">
        <authorList>
            <person name="Alioto T."/>
            <person name="Alioto T."/>
            <person name="Gomez Garrido J."/>
        </authorList>
    </citation>
    <scope>NUCLEOTIDE SEQUENCE</scope>
</reference>
<dbReference type="EMBL" id="OW240915">
    <property type="protein sequence ID" value="CAH2282456.1"/>
    <property type="molecule type" value="Genomic_DNA"/>
</dbReference>
<feature type="non-terminal residue" evidence="1">
    <location>
        <position position="55"/>
    </location>
</feature>
<gene>
    <name evidence="1" type="ORF">PECUL_23A057047</name>
</gene>
<organism evidence="1 2">
    <name type="scientific">Pelobates cultripes</name>
    <name type="common">Western spadefoot toad</name>
    <dbReference type="NCBI Taxonomy" id="61616"/>
    <lineage>
        <taxon>Eukaryota</taxon>
        <taxon>Metazoa</taxon>
        <taxon>Chordata</taxon>
        <taxon>Craniata</taxon>
        <taxon>Vertebrata</taxon>
        <taxon>Euteleostomi</taxon>
        <taxon>Amphibia</taxon>
        <taxon>Batrachia</taxon>
        <taxon>Anura</taxon>
        <taxon>Pelobatoidea</taxon>
        <taxon>Pelobatidae</taxon>
        <taxon>Pelobates</taxon>
    </lineage>
</organism>
<proteinExistence type="predicted"/>
<evidence type="ECO:0000313" key="1">
    <source>
        <dbReference type="EMBL" id="CAH2282456.1"/>
    </source>
</evidence>
<evidence type="ECO:0000313" key="2">
    <source>
        <dbReference type="Proteomes" id="UP001295444"/>
    </source>
</evidence>
<sequence length="55" mass="5925">PALPRTVCHTSGTPFDILHPSITISVSPVADTLYRNGTSLCEHHFPPSQQGRRGA</sequence>
<accession>A0AAD1W3A0</accession>
<dbReference type="Proteomes" id="UP001295444">
    <property type="component" value="Chromosome 04"/>
</dbReference>
<feature type="non-terminal residue" evidence="1">
    <location>
        <position position="1"/>
    </location>
</feature>